<evidence type="ECO:0000313" key="3">
    <source>
        <dbReference type="Proteomes" id="UP000198773"/>
    </source>
</evidence>
<dbReference type="EMBL" id="FNRM01000004">
    <property type="protein sequence ID" value="SEA60283.1"/>
    <property type="molecule type" value="Genomic_DNA"/>
</dbReference>
<keyword evidence="1" id="KW-0812">Transmembrane</keyword>
<dbReference type="STRING" id="152573.SAMN04488051_104181"/>
<accession>A0A1H4CIZ0</accession>
<feature type="transmembrane region" description="Helical" evidence="1">
    <location>
        <begin position="186"/>
        <end position="208"/>
    </location>
</feature>
<dbReference type="AlphaFoldDB" id="A0A1H4CIZ0"/>
<keyword evidence="1" id="KW-0472">Membrane</keyword>
<evidence type="ECO:0008006" key="4">
    <source>
        <dbReference type="Google" id="ProtNLM"/>
    </source>
</evidence>
<dbReference type="RefSeq" id="WP_091342354.1">
    <property type="nucleotide sequence ID" value="NZ_FNRM01000004.1"/>
</dbReference>
<reference evidence="2 3" key="1">
    <citation type="submission" date="2016-10" db="EMBL/GenBank/DDBJ databases">
        <authorList>
            <person name="de Groot N.N."/>
        </authorList>
    </citation>
    <scope>NUCLEOTIDE SEQUENCE [LARGE SCALE GENOMIC DNA]</scope>
    <source>
        <strain evidence="2 3">CGMCC 1.3430</strain>
    </source>
</reference>
<dbReference type="OrthoDB" id="5984490at2"/>
<feature type="transmembrane region" description="Helical" evidence="1">
    <location>
        <begin position="220"/>
        <end position="238"/>
    </location>
</feature>
<feature type="transmembrane region" description="Helical" evidence="1">
    <location>
        <begin position="15"/>
        <end position="35"/>
    </location>
</feature>
<proteinExistence type="predicted"/>
<evidence type="ECO:0000313" key="2">
    <source>
        <dbReference type="EMBL" id="SEA60283.1"/>
    </source>
</evidence>
<gene>
    <name evidence="2" type="ORF">SAMN04488051_104181</name>
</gene>
<feature type="transmembrane region" description="Helical" evidence="1">
    <location>
        <begin position="92"/>
        <end position="110"/>
    </location>
</feature>
<feature type="transmembrane region" description="Helical" evidence="1">
    <location>
        <begin position="130"/>
        <end position="152"/>
    </location>
</feature>
<protein>
    <recommendedName>
        <fullName evidence="4">DUF2306 domain-containing protein</fullName>
    </recommendedName>
</protein>
<evidence type="ECO:0000256" key="1">
    <source>
        <dbReference type="SAM" id="Phobius"/>
    </source>
</evidence>
<keyword evidence="1" id="KW-1133">Transmembrane helix</keyword>
<organism evidence="2 3">
    <name type="scientific">Alkalimonas amylolytica</name>
    <dbReference type="NCBI Taxonomy" id="152573"/>
    <lineage>
        <taxon>Bacteria</taxon>
        <taxon>Pseudomonadati</taxon>
        <taxon>Pseudomonadota</taxon>
        <taxon>Gammaproteobacteria</taxon>
        <taxon>Alkalimonas</taxon>
    </lineage>
</organism>
<name>A0A1H4CIZ0_ALKAM</name>
<feature type="transmembrane region" description="Helical" evidence="1">
    <location>
        <begin position="47"/>
        <end position="69"/>
    </location>
</feature>
<sequence length="252" mass="28751">MQSLNHLLTLHQSLFYLHIIAGSMALLLFWLPLLCKKGALNHRRFGQYYTGCMYTVIGSTFLLCIMVLWDPVFYKGQHLASQDMHAAFSQRVRLFFGFLMYLGFLVYCGLNTSQMMLKHKQNHKALKTPLYIGTQLLMGIGGLVLLSVGIYFQQVLHMAFGVIGMMSAIQTLRYPLKQQVSPNQWLIEHFSAMIGTGIAAYTAFFTFGARRLLELGEWQLVVWFLPAIVGTIAITWLSRTHQVKIFTLQSDK</sequence>
<keyword evidence="3" id="KW-1185">Reference proteome</keyword>
<dbReference type="Proteomes" id="UP000198773">
    <property type="component" value="Unassembled WGS sequence"/>
</dbReference>